<evidence type="ECO:0000313" key="4">
    <source>
        <dbReference type="EMBL" id="KAF9146326.1"/>
    </source>
</evidence>
<keyword evidence="5" id="KW-1185">Reference proteome</keyword>
<accession>A0A9P5V821</accession>
<dbReference type="InterPro" id="IPR052766">
    <property type="entry name" value="S41A_metabolite_peptidase"/>
</dbReference>
<evidence type="ECO:0000256" key="1">
    <source>
        <dbReference type="SAM" id="MobiDB-lite"/>
    </source>
</evidence>
<gene>
    <name evidence="4" type="ORF">BG015_011633</name>
</gene>
<dbReference type="InterPro" id="IPR029045">
    <property type="entry name" value="ClpP/crotonase-like_dom_sf"/>
</dbReference>
<dbReference type="OrthoDB" id="27214at2759"/>
<dbReference type="Pfam" id="PF03572">
    <property type="entry name" value="Peptidase_S41"/>
    <property type="match status" value="1"/>
</dbReference>
<dbReference type="GO" id="GO:0006508">
    <property type="term" value="P:proteolysis"/>
    <property type="evidence" value="ECO:0007669"/>
    <property type="project" value="InterPro"/>
</dbReference>
<feature type="chain" id="PRO_5040411658" description="Tail specific protease domain-containing protein" evidence="2">
    <location>
        <begin position="26"/>
        <end position="699"/>
    </location>
</feature>
<feature type="region of interest" description="Disordered" evidence="1">
    <location>
        <begin position="278"/>
        <end position="306"/>
    </location>
</feature>
<feature type="compositionally biased region" description="Acidic residues" evidence="1">
    <location>
        <begin position="640"/>
        <end position="650"/>
    </location>
</feature>
<dbReference type="Proteomes" id="UP000748756">
    <property type="component" value="Unassembled WGS sequence"/>
</dbReference>
<dbReference type="PANTHER" id="PTHR37049:SF4">
    <property type="entry name" value="RHODANESE DOMAIN-CONTAINING PROTEIN"/>
    <property type="match status" value="1"/>
</dbReference>
<dbReference type="EMBL" id="JAAAUQ010000913">
    <property type="protein sequence ID" value="KAF9146326.1"/>
    <property type="molecule type" value="Genomic_DNA"/>
</dbReference>
<reference evidence="4" key="1">
    <citation type="journal article" date="2020" name="Fungal Divers.">
        <title>Resolving the Mortierellaceae phylogeny through synthesis of multi-gene phylogenetics and phylogenomics.</title>
        <authorList>
            <person name="Vandepol N."/>
            <person name="Liber J."/>
            <person name="Desiro A."/>
            <person name="Na H."/>
            <person name="Kennedy M."/>
            <person name="Barry K."/>
            <person name="Grigoriev I.V."/>
            <person name="Miller A.N."/>
            <person name="O'Donnell K."/>
            <person name="Stajich J.E."/>
            <person name="Bonito G."/>
        </authorList>
    </citation>
    <scope>NUCLEOTIDE SEQUENCE</scope>
    <source>
        <strain evidence="4">NRRL 6426</strain>
    </source>
</reference>
<keyword evidence="2" id="KW-0732">Signal</keyword>
<evidence type="ECO:0000259" key="3">
    <source>
        <dbReference type="Pfam" id="PF03572"/>
    </source>
</evidence>
<evidence type="ECO:0000256" key="2">
    <source>
        <dbReference type="SAM" id="SignalP"/>
    </source>
</evidence>
<name>A0A9P5V821_9FUNG</name>
<dbReference type="GO" id="GO:0008236">
    <property type="term" value="F:serine-type peptidase activity"/>
    <property type="evidence" value="ECO:0007669"/>
    <property type="project" value="InterPro"/>
</dbReference>
<feature type="region of interest" description="Disordered" evidence="1">
    <location>
        <begin position="616"/>
        <end position="665"/>
    </location>
</feature>
<dbReference type="SUPFAM" id="SSF52096">
    <property type="entry name" value="ClpP/crotonase"/>
    <property type="match status" value="1"/>
</dbReference>
<proteinExistence type="predicted"/>
<sequence length="699" mass="77126">MILSMSFSVIIAAFTALISIYSTAAAPTRSELDACGSLSSKSKSTDTLTYQDVAFCYTSIPYNATIANTTLDTITTLFKDYYVFRDAALTSDLKAPFTSPSVDILKELDALRRKEFRSDFEFHSTVSRVVDSLHDAHASYYVETIDDHPALEYLLTWSDRLASSKDAGVRLNRALASQIYDQNDRAYVMSAGDFAERYSLPETPSIAYKLRCRNKSKSKTWTAAEVEGGEEEDKEKFEHVIVPWRAIPLLDVKDVVFDSAAGYIANVCTKPDYYMSTSTSTTGNDDALKKRALNQRPPPKTLQPSKSILLSEHDELQQIGEKNSSPPAADSRIPLKYPDARLVAAGEASTVYYQLKDKPHVGVVVVMSHEASNKELETARQAFKTFHDNGVTHLIIDFQSNGGGRVDFALTFVQLLFPSSSIDDSNNDGTKPQTPYFPSDLRVTKPIRELSSAIALADFATSAGLYGPHIYLDLSTNKPYTTNSLFVSPRTITRNNRNATYSHLTTLIPPRLPTDAQLLTYKWTGNPKNMILLSNGYCGSACAMSSSLLNSVYSVPALTIGGLHKKDISFFTFPGGAVSSLDQFSGVFLRNGMSPPFEDLPYVGGVSFPLLEIYRPTIPQPPPENEEQAPGAENCNCYGSDDDDDDDSNIDDNATSVPSIPLEYDPEAHRTDLHLDWDNINSRKRDVLWSQVASAASWP</sequence>
<feature type="domain" description="Tail specific protease" evidence="3">
    <location>
        <begin position="361"/>
        <end position="433"/>
    </location>
</feature>
<organism evidence="4 5">
    <name type="scientific">Linnemannia schmuckeri</name>
    <dbReference type="NCBI Taxonomy" id="64567"/>
    <lineage>
        <taxon>Eukaryota</taxon>
        <taxon>Fungi</taxon>
        <taxon>Fungi incertae sedis</taxon>
        <taxon>Mucoromycota</taxon>
        <taxon>Mortierellomycotina</taxon>
        <taxon>Mortierellomycetes</taxon>
        <taxon>Mortierellales</taxon>
        <taxon>Mortierellaceae</taxon>
        <taxon>Linnemannia</taxon>
    </lineage>
</organism>
<protein>
    <recommendedName>
        <fullName evidence="3">Tail specific protease domain-containing protein</fullName>
    </recommendedName>
</protein>
<dbReference type="Gene3D" id="3.90.226.10">
    <property type="entry name" value="2-enoyl-CoA Hydratase, Chain A, domain 1"/>
    <property type="match status" value="1"/>
</dbReference>
<dbReference type="PANTHER" id="PTHR37049">
    <property type="entry name" value="PEPTIDASE S41 FAMILY PROTEIN"/>
    <property type="match status" value="1"/>
</dbReference>
<comment type="caution">
    <text evidence="4">The sequence shown here is derived from an EMBL/GenBank/DDBJ whole genome shotgun (WGS) entry which is preliminary data.</text>
</comment>
<evidence type="ECO:0000313" key="5">
    <source>
        <dbReference type="Proteomes" id="UP000748756"/>
    </source>
</evidence>
<dbReference type="AlphaFoldDB" id="A0A9P5V821"/>
<feature type="signal peptide" evidence="2">
    <location>
        <begin position="1"/>
        <end position="25"/>
    </location>
</feature>
<dbReference type="InterPro" id="IPR005151">
    <property type="entry name" value="Tail-specific_protease"/>
</dbReference>